<dbReference type="GeneID" id="35606317"/>
<dbReference type="PIRSF" id="PIRSF500176">
    <property type="entry name" value="L_ASNase"/>
    <property type="match status" value="1"/>
</dbReference>
<dbReference type="InterPro" id="IPR040919">
    <property type="entry name" value="Asparaginase_C"/>
</dbReference>
<sequence>MFKKKSNQSRSPEQAGSNPTSRMHSPYMSRTTSEEGTDPNNSNSTSGAPSQSHMSSGIYRLLSFVSANNRNRTAPTSRGDMKAAPAEAAYEPSVLLIVAGGTICMQDSAEGLVTSKLFLDECLTPKPLFNDGTPVPVSPVVDEHGVSREAPTLQLPRDRNGANVRCTVLEFNPLLDSSTAHSPTWNQLARVIRSNEASYDAFVICHGTDTLAYTAASLSFMLMPNLEKTVVLTGAQRSMFFADSDGSDNLLGSIVLASHLRIPEVAVYFGHKLLRGTRITKISASSYSGFESPNAGPLASVSETGIVVHWDNLQHPTPTMTAKSTKDVVEVDSSKVVVLKIYPGITSELVDIIFSSPHIRGAVLETFGAGNMPLSIIPTLEKAVKRGVAIVNVTQCLHGSVSDAYEPARKLVEAGIMLGYDMTMEAAYTKMVYLLACPGLSPEDVRKKISANIRGELTPPEPSSIGNGPFSIAQLPIRYERTMPGHLSVDYGQQTPL</sequence>
<dbReference type="Gene3D" id="3.40.50.1170">
    <property type="entry name" value="L-asparaginase, N-terminal domain"/>
    <property type="match status" value="1"/>
</dbReference>
<dbReference type="PANTHER" id="PTHR11707">
    <property type="entry name" value="L-ASPARAGINASE"/>
    <property type="match status" value="1"/>
</dbReference>
<evidence type="ECO:0000256" key="4">
    <source>
        <dbReference type="SAM" id="MobiDB-lite"/>
    </source>
</evidence>
<dbReference type="InterPro" id="IPR036152">
    <property type="entry name" value="Asp/glu_Ase-like_sf"/>
</dbReference>
<dbReference type="EMBL" id="FJUY01000029">
    <property type="protein sequence ID" value="CZT25623.1"/>
    <property type="molecule type" value="Genomic_DNA"/>
</dbReference>
<evidence type="ECO:0000259" key="5">
    <source>
        <dbReference type="Pfam" id="PF00710"/>
    </source>
</evidence>
<dbReference type="EC" id="3.5.1.1" evidence="1"/>
<evidence type="ECO:0000313" key="7">
    <source>
        <dbReference type="EMBL" id="CZT25623.1"/>
    </source>
</evidence>
<evidence type="ECO:0000259" key="6">
    <source>
        <dbReference type="Pfam" id="PF17763"/>
    </source>
</evidence>
<dbReference type="InterPro" id="IPR006034">
    <property type="entry name" value="Asparaginase/glutaminase-like"/>
</dbReference>
<feature type="compositionally biased region" description="Polar residues" evidence="4">
    <location>
        <begin position="8"/>
        <end position="31"/>
    </location>
</feature>
<reference evidence="7 8" key="1">
    <citation type="submission" date="2016-03" db="EMBL/GenBank/DDBJ databases">
        <authorList>
            <person name="Ploux O."/>
        </authorList>
    </citation>
    <scope>NUCLEOTIDE SEQUENCE [LARGE SCALE GENOMIC DNA]</scope>
    <source>
        <strain evidence="7 8">URUG2</strain>
    </source>
</reference>
<feature type="active site" evidence="3">
    <location>
        <position position="208"/>
    </location>
</feature>
<feature type="region of interest" description="Disordered" evidence="4">
    <location>
        <begin position="1"/>
        <end position="54"/>
    </location>
</feature>
<dbReference type="STRING" id="112498.A0A2D3VSI7"/>
<evidence type="ECO:0000256" key="2">
    <source>
        <dbReference type="ARBA" id="ARBA00022801"/>
    </source>
</evidence>
<feature type="domain" description="Asparaginase/glutaminase C-terminal" evidence="6">
    <location>
        <begin position="335"/>
        <end position="447"/>
    </location>
</feature>
<keyword evidence="8" id="KW-1185">Reference proteome</keyword>
<dbReference type="InterPro" id="IPR027474">
    <property type="entry name" value="L-asparaginase_N"/>
</dbReference>
<proteinExistence type="predicted"/>
<protein>
    <recommendedName>
        <fullName evidence="1">asparaginase</fullName>
        <ecNumber evidence="1">3.5.1.1</ecNumber>
    </recommendedName>
</protein>
<dbReference type="InterPro" id="IPR027473">
    <property type="entry name" value="L-asparaginase_C"/>
</dbReference>
<dbReference type="Proteomes" id="UP000225277">
    <property type="component" value="Unassembled WGS sequence"/>
</dbReference>
<dbReference type="PROSITE" id="PS51732">
    <property type="entry name" value="ASN_GLN_ASE_3"/>
    <property type="match status" value="1"/>
</dbReference>
<organism evidence="7 8">
    <name type="scientific">Ramularia collo-cygni</name>
    <dbReference type="NCBI Taxonomy" id="112498"/>
    <lineage>
        <taxon>Eukaryota</taxon>
        <taxon>Fungi</taxon>
        <taxon>Dikarya</taxon>
        <taxon>Ascomycota</taxon>
        <taxon>Pezizomycotina</taxon>
        <taxon>Dothideomycetes</taxon>
        <taxon>Dothideomycetidae</taxon>
        <taxon>Mycosphaerellales</taxon>
        <taxon>Mycosphaerellaceae</taxon>
        <taxon>Ramularia</taxon>
    </lineage>
</organism>
<dbReference type="RefSeq" id="XP_023632281.1">
    <property type="nucleotide sequence ID" value="XM_023776513.1"/>
</dbReference>
<dbReference type="Gene3D" id="3.40.50.40">
    <property type="match status" value="1"/>
</dbReference>
<dbReference type="FunFam" id="3.40.50.40:FF:000001">
    <property type="entry name" value="L-asparaginase 1"/>
    <property type="match status" value="1"/>
</dbReference>
<dbReference type="PANTHER" id="PTHR11707:SF28">
    <property type="entry name" value="60 KDA LYSOPHOSPHOLIPASE"/>
    <property type="match status" value="1"/>
</dbReference>
<dbReference type="InterPro" id="IPR037152">
    <property type="entry name" value="L-asparaginase_N_sf"/>
</dbReference>
<evidence type="ECO:0000256" key="1">
    <source>
        <dbReference type="ARBA" id="ARBA00012920"/>
    </source>
</evidence>
<evidence type="ECO:0000313" key="8">
    <source>
        <dbReference type="Proteomes" id="UP000225277"/>
    </source>
</evidence>
<dbReference type="AlphaFoldDB" id="A0A2D3VSI7"/>
<dbReference type="Pfam" id="PF17763">
    <property type="entry name" value="Asparaginase_C"/>
    <property type="match status" value="1"/>
</dbReference>
<dbReference type="InterPro" id="IPR027475">
    <property type="entry name" value="Asparaginase/glutaminase_AS2"/>
</dbReference>
<dbReference type="SUPFAM" id="SSF53774">
    <property type="entry name" value="Glutaminase/Asparaginase"/>
    <property type="match status" value="1"/>
</dbReference>
<dbReference type="PIRSF" id="PIRSF001220">
    <property type="entry name" value="L-ASNase_gatD"/>
    <property type="match status" value="1"/>
</dbReference>
<dbReference type="SMART" id="SM00870">
    <property type="entry name" value="Asparaginase"/>
    <property type="match status" value="1"/>
</dbReference>
<keyword evidence="2" id="KW-0378">Hydrolase</keyword>
<dbReference type="GO" id="GO:0009066">
    <property type="term" value="P:aspartate family amino acid metabolic process"/>
    <property type="evidence" value="ECO:0007669"/>
    <property type="project" value="UniProtKB-ARBA"/>
</dbReference>
<dbReference type="GO" id="GO:0004067">
    <property type="term" value="F:asparaginase activity"/>
    <property type="evidence" value="ECO:0007669"/>
    <property type="project" value="UniProtKB-UniRule"/>
</dbReference>
<name>A0A2D3VSI7_9PEZI</name>
<accession>A0A2D3VSI7</accession>
<dbReference type="OrthoDB" id="542841at2759"/>
<evidence type="ECO:0000256" key="3">
    <source>
        <dbReference type="PROSITE-ProRule" id="PRU10100"/>
    </source>
</evidence>
<feature type="compositionally biased region" description="Polar residues" evidence="4">
    <location>
        <begin position="38"/>
        <end position="54"/>
    </location>
</feature>
<dbReference type="SFLD" id="SFLDS00057">
    <property type="entry name" value="Glutaminase/Asparaginase"/>
    <property type="match status" value="1"/>
</dbReference>
<feature type="domain" description="L-asparaginase N-terminal" evidence="5">
    <location>
        <begin position="94"/>
        <end position="312"/>
    </location>
</feature>
<dbReference type="Pfam" id="PF00710">
    <property type="entry name" value="Asparaginase"/>
    <property type="match status" value="1"/>
</dbReference>
<dbReference type="CDD" id="cd08963">
    <property type="entry name" value="L-asparaginase_I"/>
    <property type="match status" value="1"/>
</dbReference>
<gene>
    <name evidence="7" type="ORF">RCC_11291</name>
</gene>
<dbReference type="InterPro" id="IPR041725">
    <property type="entry name" value="L-asparaginase_I"/>
</dbReference>
<dbReference type="PRINTS" id="PR00139">
    <property type="entry name" value="ASNGLNASE"/>
</dbReference>
<dbReference type="PROSITE" id="PS00917">
    <property type="entry name" value="ASN_GLN_ASE_2"/>
    <property type="match status" value="1"/>
</dbReference>